<proteinExistence type="predicted"/>
<keyword evidence="3" id="KW-1185">Reference proteome</keyword>
<feature type="compositionally biased region" description="Polar residues" evidence="1">
    <location>
        <begin position="20"/>
        <end position="29"/>
    </location>
</feature>
<sequence>MSDASFQFDTDPFAPFSAQFALSGTTTPGSRDDTPSRVGVRPWGLRRARPAGPGRALPAWRYDQGEQKAVALEDGVPLIDLPVAGDPTAHTTSTVDGEDGPSAEDWIND</sequence>
<gene>
    <name evidence="2" type="primary">tgmA</name>
    <name evidence="2" type="ORF">JHE00_11760</name>
</gene>
<evidence type="ECO:0000256" key="1">
    <source>
        <dbReference type="SAM" id="MobiDB-lite"/>
    </source>
</evidence>
<dbReference type="Proteomes" id="UP000635245">
    <property type="component" value="Unassembled WGS sequence"/>
</dbReference>
<feature type="region of interest" description="Disordered" evidence="1">
    <location>
        <begin position="19"/>
        <end position="58"/>
    </location>
</feature>
<dbReference type="EMBL" id="JAENJH010000002">
    <property type="protein sequence ID" value="MBK1785003.1"/>
    <property type="molecule type" value="Genomic_DNA"/>
</dbReference>
<dbReference type="AlphaFoldDB" id="A0A934QTA8"/>
<evidence type="ECO:0000313" key="2">
    <source>
        <dbReference type="EMBL" id="MBK1785003.1"/>
    </source>
</evidence>
<feature type="region of interest" description="Disordered" evidence="1">
    <location>
        <begin position="82"/>
        <end position="109"/>
    </location>
</feature>
<accession>A0A934QTA8</accession>
<feature type="compositionally biased region" description="Acidic residues" evidence="1">
    <location>
        <begin position="96"/>
        <end position="109"/>
    </location>
</feature>
<protein>
    <submittedName>
        <fullName evidence="2">ATP-grasp-modified RiPP</fullName>
    </submittedName>
</protein>
<organism evidence="2 3">
    <name type="scientific">Prauserella cavernicola</name>
    <dbReference type="NCBI Taxonomy" id="2800127"/>
    <lineage>
        <taxon>Bacteria</taxon>
        <taxon>Bacillati</taxon>
        <taxon>Actinomycetota</taxon>
        <taxon>Actinomycetes</taxon>
        <taxon>Pseudonocardiales</taxon>
        <taxon>Pseudonocardiaceae</taxon>
        <taxon>Prauserella</taxon>
    </lineage>
</organism>
<dbReference type="RefSeq" id="WP_200317799.1">
    <property type="nucleotide sequence ID" value="NZ_JAENJH010000002.1"/>
</dbReference>
<reference evidence="2" key="1">
    <citation type="submission" date="2020-12" db="EMBL/GenBank/DDBJ databases">
        <title>Prauserella sp. ASG 168, a novel actinomycete isolated from cave rock.</title>
        <authorList>
            <person name="Suriyachadkun C."/>
        </authorList>
    </citation>
    <scope>NUCLEOTIDE SEQUENCE</scope>
    <source>
        <strain evidence="2">ASG 168</strain>
    </source>
</reference>
<dbReference type="InterPro" id="IPR026496">
    <property type="entry name" value="GRASP_targ"/>
</dbReference>
<dbReference type="NCBIfam" id="TIGR04186">
    <property type="entry name" value="GRASP_targ"/>
    <property type="match status" value="1"/>
</dbReference>
<evidence type="ECO:0000313" key="3">
    <source>
        <dbReference type="Proteomes" id="UP000635245"/>
    </source>
</evidence>
<name>A0A934QTA8_9PSEU</name>
<comment type="caution">
    <text evidence="2">The sequence shown here is derived from an EMBL/GenBank/DDBJ whole genome shotgun (WGS) entry which is preliminary data.</text>
</comment>